<dbReference type="RefSeq" id="WP_148379474.1">
    <property type="nucleotide sequence ID" value="NZ_VSIY01000015.1"/>
</dbReference>
<gene>
    <name evidence="3" type="ORF">FVF75_15030</name>
</gene>
<evidence type="ECO:0000256" key="1">
    <source>
        <dbReference type="SAM" id="Coils"/>
    </source>
</evidence>
<comment type="caution">
    <text evidence="3">The sequence shown here is derived from an EMBL/GenBank/DDBJ whole genome shotgun (WGS) entry which is preliminary data.</text>
</comment>
<dbReference type="EMBL" id="VSIY01000015">
    <property type="protein sequence ID" value="TYB77577.1"/>
    <property type="molecule type" value="Genomic_DNA"/>
</dbReference>
<dbReference type="InterPro" id="IPR043723">
    <property type="entry name" value="DUF5665"/>
</dbReference>
<reference evidence="3 4" key="1">
    <citation type="submission" date="2019-08" db="EMBL/GenBank/DDBJ databases">
        <title>Identification of a novel species of the genus Boseongicola.</title>
        <authorList>
            <person name="Zhang X.-Q."/>
        </authorList>
    </citation>
    <scope>NUCLEOTIDE SEQUENCE [LARGE SCALE GENOMIC DNA]</scope>
    <source>
        <strain evidence="3 4">HY14</strain>
    </source>
</reference>
<proteinExistence type="predicted"/>
<dbReference type="AlphaFoldDB" id="A0A5D0R7X9"/>
<organism evidence="3 4">
    <name type="scientific">Maritimibacter fusiformis</name>
    <dbReference type="NCBI Taxonomy" id="2603819"/>
    <lineage>
        <taxon>Bacteria</taxon>
        <taxon>Pseudomonadati</taxon>
        <taxon>Pseudomonadota</taxon>
        <taxon>Alphaproteobacteria</taxon>
        <taxon>Rhodobacterales</taxon>
        <taxon>Roseobacteraceae</taxon>
        <taxon>Maritimibacter</taxon>
    </lineage>
</organism>
<evidence type="ECO:0000313" key="4">
    <source>
        <dbReference type="Proteomes" id="UP000322080"/>
    </source>
</evidence>
<name>A0A5D0R7X9_9RHOB</name>
<accession>A0A5D0R7X9</accession>
<keyword evidence="2" id="KW-0812">Transmembrane</keyword>
<feature type="coiled-coil region" evidence="1">
    <location>
        <begin position="7"/>
        <end position="34"/>
    </location>
</feature>
<protein>
    <submittedName>
        <fullName evidence="3">Uncharacterized protein</fullName>
    </submittedName>
</protein>
<evidence type="ECO:0000313" key="3">
    <source>
        <dbReference type="EMBL" id="TYB77577.1"/>
    </source>
</evidence>
<dbReference type="Proteomes" id="UP000322080">
    <property type="component" value="Unassembled WGS sequence"/>
</dbReference>
<evidence type="ECO:0000256" key="2">
    <source>
        <dbReference type="SAM" id="Phobius"/>
    </source>
</evidence>
<dbReference type="Pfam" id="PF18910">
    <property type="entry name" value="DUF5665"/>
    <property type="match status" value="1"/>
</dbReference>
<keyword evidence="2" id="KW-1133">Transmembrane helix</keyword>
<sequence length="95" mass="10458">MQDETGQAALLDELRAVRAEVERLNEQKLFQNERTLKRVMLMGLARGLAFGLGSVLGASILISALVWALSTIDFIPVIGDWAQEIIDQIDPPGPR</sequence>
<keyword evidence="4" id="KW-1185">Reference proteome</keyword>
<feature type="transmembrane region" description="Helical" evidence="2">
    <location>
        <begin position="47"/>
        <end position="69"/>
    </location>
</feature>
<keyword evidence="2" id="KW-0472">Membrane</keyword>
<keyword evidence="1" id="KW-0175">Coiled coil</keyword>